<dbReference type="EMBL" id="NHSD01000014">
    <property type="protein sequence ID" value="MBK5925793.1"/>
    <property type="molecule type" value="Genomic_DNA"/>
</dbReference>
<reference evidence="1" key="1">
    <citation type="submission" date="2017-05" db="EMBL/GenBank/DDBJ databases">
        <authorList>
            <person name="Imhoff J.F."/>
            <person name="Rahn T."/>
            <person name="Kuenzel S."/>
            <person name="Neulinger S.C."/>
        </authorList>
    </citation>
    <scope>NUCLEOTIDE SEQUENCE</scope>
    <source>
        <strain evidence="1">LMG 28126</strain>
    </source>
</reference>
<comment type="caution">
    <text evidence="1">The sequence shown here is derived from an EMBL/GenBank/DDBJ whole genome shotgun (WGS) entry which is preliminary data.</text>
</comment>
<dbReference type="AlphaFoldDB" id="A0A934TH77"/>
<evidence type="ECO:0000313" key="1">
    <source>
        <dbReference type="EMBL" id="MBK5925793.1"/>
    </source>
</evidence>
<dbReference type="Proteomes" id="UP000706333">
    <property type="component" value="Unassembled WGS sequence"/>
</dbReference>
<protein>
    <submittedName>
        <fullName evidence="1">Uncharacterized protein</fullName>
    </submittedName>
</protein>
<proteinExistence type="predicted"/>
<accession>A0A934TH77</accession>
<sequence>MLGALPGVTAQRLARRIDAVAGPDGMGAFAAPCRVAAEAGSLASEPSAGLALALAEVRFADSLGRRDPGETGEARFTADATLELTGPLAVTPATGMPGGVGADGRDLMLALTLDALVAEGEGAGPPDRADWLA</sequence>
<organism evidence="1 2">
    <name type="scientific">Rhodobaculum claviforme</name>
    <dbReference type="NCBI Taxonomy" id="1549854"/>
    <lineage>
        <taxon>Bacteria</taxon>
        <taxon>Pseudomonadati</taxon>
        <taxon>Pseudomonadota</taxon>
        <taxon>Alphaproteobacteria</taxon>
        <taxon>Rhodobacterales</taxon>
        <taxon>Paracoccaceae</taxon>
        <taxon>Rhodobaculum</taxon>
    </lineage>
</organism>
<name>A0A934TH77_9RHOB</name>
<reference evidence="1" key="2">
    <citation type="journal article" date="2020" name="Microorganisms">
        <title>Osmotic Adaptation and Compatible Solute Biosynthesis of Phototrophic Bacteria as Revealed from Genome Analyses.</title>
        <authorList>
            <person name="Imhoff J.F."/>
            <person name="Rahn T."/>
            <person name="Kunzel S."/>
            <person name="Keller A."/>
            <person name="Neulinger S.C."/>
        </authorList>
    </citation>
    <scope>NUCLEOTIDE SEQUENCE</scope>
    <source>
        <strain evidence="1">LMG 28126</strain>
    </source>
</reference>
<evidence type="ECO:0000313" key="2">
    <source>
        <dbReference type="Proteomes" id="UP000706333"/>
    </source>
</evidence>
<gene>
    <name evidence="1" type="ORF">CCR87_00205</name>
</gene>
<dbReference type="RefSeq" id="WP_201155332.1">
    <property type="nucleotide sequence ID" value="NZ_NHSD01000014.1"/>
</dbReference>
<keyword evidence="2" id="KW-1185">Reference proteome</keyword>
<feature type="non-terminal residue" evidence="1">
    <location>
        <position position="133"/>
    </location>
</feature>